<dbReference type="RefSeq" id="WP_157826501.1">
    <property type="nucleotide sequence ID" value="NZ_JACCDE010000048.1"/>
</dbReference>
<comment type="caution">
    <text evidence="1">The sequence shown here is derived from an EMBL/GenBank/DDBJ whole genome shotgun (WGS) entry which is preliminary data.</text>
</comment>
<protein>
    <submittedName>
        <fullName evidence="1">Uncharacterized protein</fullName>
    </submittedName>
</protein>
<sequence length="54" mass="6166">MLRCLGVAEYEALAKVADRLRLTWIEVPDEIEDSWVRLNRQTVAYLSELGATSN</sequence>
<dbReference type="AlphaFoldDB" id="A0A7Z0LX90"/>
<organism evidence="1 2">
    <name type="scientific">Vreelandella glaciei</name>
    <dbReference type="NCBI Taxonomy" id="186761"/>
    <lineage>
        <taxon>Bacteria</taxon>
        <taxon>Pseudomonadati</taxon>
        <taxon>Pseudomonadota</taxon>
        <taxon>Gammaproteobacteria</taxon>
        <taxon>Oceanospirillales</taxon>
        <taxon>Halomonadaceae</taxon>
        <taxon>Vreelandella</taxon>
    </lineage>
</organism>
<accession>A0A7Z0LX90</accession>
<dbReference type="EMBL" id="JACCDE010000048">
    <property type="protein sequence ID" value="NYS80288.1"/>
    <property type="molecule type" value="Genomic_DNA"/>
</dbReference>
<evidence type="ECO:0000313" key="2">
    <source>
        <dbReference type="Proteomes" id="UP000526892"/>
    </source>
</evidence>
<evidence type="ECO:0000313" key="1">
    <source>
        <dbReference type="EMBL" id="NYS80288.1"/>
    </source>
</evidence>
<gene>
    <name evidence="1" type="ORF">HZS80_21750</name>
</gene>
<proteinExistence type="predicted"/>
<dbReference type="Proteomes" id="UP000526892">
    <property type="component" value="Unassembled WGS sequence"/>
</dbReference>
<keyword evidence="2" id="KW-1185">Reference proteome</keyword>
<name>A0A7Z0LX90_9GAMM</name>
<reference evidence="1 2" key="1">
    <citation type="journal article" date="2003" name="Extremophiles">
        <title>Halomonas glaciei sp. nov. isolated from fast ice of Adelie Land, Antarctica.</title>
        <authorList>
            <person name="Reddy G.S."/>
            <person name="Raghavan P.U."/>
            <person name="Sarita N.B."/>
            <person name="Prakash J.S."/>
            <person name="Nagesh N."/>
            <person name="Delille D."/>
            <person name="Shivaji S."/>
        </authorList>
    </citation>
    <scope>NUCLEOTIDE SEQUENCE [LARGE SCALE GENOMIC DNA]</scope>
    <source>
        <strain evidence="1 2">DD39</strain>
    </source>
</reference>